<keyword evidence="1" id="KW-0472">Membrane</keyword>
<evidence type="ECO:0000256" key="1">
    <source>
        <dbReference type="SAM" id="Phobius"/>
    </source>
</evidence>
<feature type="transmembrane region" description="Helical" evidence="1">
    <location>
        <begin position="40"/>
        <end position="60"/>
    </location>
</feature>
<keyword evidence="3" id="KW-1185">Reference proteome</keyword>
<organism evidence="2 3">
    <name type="scientific">Actinoplanes sichuanensis</name>
    <dbReference type="NCBI Taxonomy" id="512349"/>
    <lineage>
        <taxon>Bacteria</taxon>
        <taxon>Bacillati</taxon>
        <taxon>Actinomycetota</taxon>
        <taxon>Actinomycetes</taxon>
        <taxon>Micromonosporales</taxon>
        <taxon>Micromonosporaceae</taxon>
        <taxon>Actinoplanes</taxon>
    </lineage>
</organism>
<sequence length="65" mass="6814">MMRNHVFESLVAYGFATVFAVVVGLIVAIVLWVDDRRISNVVLSAGAAVGAVLTLATAVLDQIVA</sequence>
<gene>
    <name evidence="2" type="ORF">ACFQ5G_06810</name>
</gene>
<proteinExistence type="predicted"/>
<feature type="transmembrane region" description="Helical" evidence="1">
    <location>
        <begin position="12"/>
        <end position="33"/>
    </location>
</feature>
<accession>A0ABW4A4J4</accession>
<evidence type="ECO:0000313" key="2">
    <source>
        <dbReference type="EMBL" id="MFD1365052.1"/>
    </source>
</evidence>
<comment type="caution">
    <text evidence="2">The sequence shown here is derived from an EMBL/GenBank/DDBJ whole genome shotgun (WGS) entry which is preliminary data.</text>
</comment>
<reference evidence="3" key="1">
    <citation type="journal article" date="2019" name="Int. J. Syst. Evol. Microbiol.">
        <title>The Global Catalogue of Microorganisms (GCM) 10K type strain sequencing project: providing services to taxonomists for standard genome sequencing and annotation.</title>
        <authorList>
            <consortium name="The Broad Institute Genomics Platform"/>
            <consortium name="The Broad Institute Genome Sequencing Center for Infectious Disease"/>
            <person name="Wu L."/>
            <person name="Ma J."/>
        </authorList>
    </citation>
    <scope>NUCLEOTIDE SEQUENCE [LARGE SCALE GENOMIC DNA]</scope>
    <source>
        <strain evidence="3">CCM 7526</strain>
    </source>
</reference>
<evidence type="ECO:0000313" key="3">
    <source>
        <dbReference type="Proteomes" id="UP001597183"/>
    </source>
</evidence>
<protein>
    <submittedName>
        <fullName evidence="2">Uncharacterized protein</fullName>
    </submittedName>
</protein>
<dbReference type="Proteomes" id="UP001597183">
    <property type="component" value="Unassembled WGS sequence"/>
</dbReference>
<dbReference type="EMBL" id="JBHTMK010000007">
    <property type="protein sequence ID" value="MFD1365052.1"/>
    <property type="molecule type" value="Genomic_DNA"/>
</dbReference>
<keyword evidence="1" id="KW-1133">Transmembrane helix</keyword>
<name>A0ABW4A4J4_9ACTN</name>
<keyword evidence="1" id="KW-0812">Transmembrane</keyword>